<dbReference type="GO" id="GO:0006508">
    <property type="term" value="P:proteolysis"/>
    <property type="evidence" value="ECO:0007669"/>
    <property type="project" value="UniProtKB-KW"/>
</dbReference>
<dbReference type="InterPro" id="IPR024079">
    <property type="entry name" value="MetalloPept_cat_dom_sf"/>
</dbReference>
<sequence>MTGTAEAICYDRTLPLELEDEAKRVAVQENPANYVDPSVSLSDPNIDPSERIALIANKRWRPGKILKIRFLDGSPTMQAKVVQHATEWTQYANIQFQFDNSTYAEIRISFYADRGSWSALGTDALLQRAFPLNQPTMNFGWLRDNTSEEESSRVVLHEFGHALGAIHEHQNPQGGIVWNEEAVYRYFSGPPNYWTPEQIRFNVLDKYSQDILLGTTFDPESIMLYNLPPSLTRGPMRLTGRSNTRLSQMDIDFIKVAYPR</sequence>
<dbReference type="Pfam" id="PF00413">
    <property type="entry name" value="Peptidase_M10"/>
    <property type="match status" value="1"/>
</dbReference>
<gene>
    <name evidence="6" type="ORF">BE17_34580</name>
</gene>
<evidence type="ECO:0000256" key="1">
    <source>
        <dbReference type="ARBA" id="ARBA00022670"/>
    </source>
</evidence>
<reference evidence="6 7" key="1">
    <citation type="submission" date="2014-02" db="EMBL/GenBank/DDBJ databases">
        <title>The small core and large imbalanced accessory genome model reveals a collaborative survival strategy of Sorangium cellulosum strains in nature.</title>
        <authorList>
            <person name="Han K."/>
            <person name="Peng R."/>
            <person name="Blom J."/>
            <person name="Li Y.-Z."/>
        </authorList>
    </citation>
    <scope>NUCLEOTIDE SEQUENCE [LARGE SCALE GENOMIC DNA]</scope>
    <source>
        <strain evidence="6 7">So0011-07</strain>
    </source>
</reference>
<name>A0A150S6J3_SORCE</name>
<dbReference type="GO" id="GO:0004222">
    <property type="term" value="F:metalloendopeptidase activity"/>
    <property type="evidence" value="ECO:0007669"/>
    <property type="project" value="InterPro"/>
</dbReference>
<dbReference type="SUPFAM" id="SSF55486">
    <property type="entry name" value="Metalloproteases ('zincins'), catalytic domain"/>
    <property type="match status" value="1"/>
</dbReference>
<dbReference type="EMBL" id="JEMB01001383">
    <property type="protein sequence ID" value="KYF88021.1"/>
    <property type="molecule type" value="Genomic_DNA"/>
</dbReference>
<dbReference type="InterPro" id="IPR001818">
    <property type="entry name" value="Pept_M10_metallopeptidase"/>
</dbReference>
<evidence type="ECO:0000259" key="5">
    <source>
        <dbReference type="SMART" id="SM00235"/>
    </source>
</evidence>
<feature type="domain" description="Peptidase metallopeptidase" evidence="5">
    <location>
        <begin position="56"/>
        <end position="209"/>
    </location>
</feature>
<evidence type="ECO:0000256" key="2">
    <source>
        <dbReference type="ARBA" id="ARBA00022723"/>
    </source>
</evidence>
<dbReference type="SMART" id="SM00235">
    <property type="entry name" value="ZnMc"/>
    <property type="match status" value="1"/>
</dbReference>
<accession>A0A150S6J3</accession>
<dbReference type="GO" id="GO:0031012">
    <property type="term" value="C:extracellular matrix"/>
    <property type="evidence" value="ECO:0007669"/>
    <property type="project" value="InterPro"/>
</dbReference>
<keyword evidence="2" id="KW-0479">Metal-binding</keyword>
<organism evidence="6 7">
    <name type="scientific">Sorangium cellulosum</name>
    <name type="common">Polyangium cellulosum</name>
    <dbReference type="NCBI Taxonomy" id="56"/>
    <lineage>
        <taxon>Bacteria</taxon>
        <taxon>Pseudomonadati</taxon>
        <taxon>Myxococcota</taxon>
        <taxon>Polyangia</taxon>
        <taxon>Polyangiales</taxon>
        <taxon>Polyangiaceae</taxon>
        <taxon>Sorangium</taxon>
    </lineage>
</organism>
<evidence type="ECO:0000256" key="4">
    <source>
        <dbReference type="ARBA" id="ARBA00022833"/>
    </source>
</evidence>
<keyword evidence="1" id="KW-0645">Protease</keyword>
<dbReference type="InterPro" id="IPR006026">
    <property type="entry name" value="Peptidase_Metallo"/>
</dbReference>
<keyword evidence="4" id="KW-0862">Zinc</keyword>
<comment type="caution">
    <text evidence="6">The sequence shown here is derived from an EMBL/GenBank/DDBJ whole genome shotgun (WGS) entry which is preliminary data.</text>
</comment>
<dbReference type="GO" id="GO:0008270">
    <property type="term" value="F:zinc ion binding"/>
    <property type="evidence" value="ECO:0007669"/>
    <property type="project" value="InterPro"/>
</dbReference>
<dbReference type="AlphaFoldDB" id="A0A150S6J3"/>
<evidence type="ECO:0000313" key="6">
    <source>
        <dbReference type="EMBL" id="KYF88021.1"/>
    </source>
</evidence>
<keyword evidence="3" id="KW-0378">Hydrolase</keyword>
<dbReference type="CDD" id="cd04327">
    <property type="entry name" value="ZnMc_MMP_like_3"/>
    <property type="match status" value="1"/>
</dbReference>
<proteinExistence type="predicted"/>
<evidence type="ECO:0000313" key="7">
    <source>
        <dbReference type="Proteomes" id="UP000075635"/>
    </source>
</evidence>
<evidence type="ECO:0000256" key="3">
    <source>
        <dbReference type="ARBA" id="ARBA00022801"/>
    </source>
</evidence>
<protein>
    <recommendedName>
        <fullName evidence="5">Peptidase metallopeptidase domain-containing protein</fullName>
    </recommendedName>
</protein>
<dbReference type="Proteomes" id="UP000075635">
    <property type="component" value="Unassembled WGS sequence"/>
</dbReference>
<dbReference type="Gene3D" id="3.40.390.10">
    <property type="entry name" value="Collagenase (Catalytic Domain)"/>
    <property type="match status" value="1"/>
</dbReference>